<keyword evidence="5" id="KW-0378">Hydrolase</keyword>
<evidence type="ECO:0000256" key="2">
    <source>
        <dbReference type="ARBA" id="ARBA00022723"/>
    </source>
</evidence>
<evidence type="ECO:0000259" key="3">
    <source>
        <dbReference type="Pfam" id="PF01557"/>
    </source>
</evidence>
<evidence type="ECO:0000256" key="1">
    <source>
        <dbReference type="ARBA" id="ARBA00010211"/>
    </source>
</evidence>
<keyword evidence="2" id="KW-0479">Metal-binding</keyword>
<dbReference type="Gene3D" id="3.90.850.10">
    <property type="entry name" value="Fumarylacetoacetase-like, C-terminal domain"/>
    <property type="match status" value="1"/>
</dbReference>
<dbReference type="InterPro" id="IPR036663">
    <property type="entry name" value="Fumarylacetoacetase_C_sf"/>
</dbReference>
<feature type="domain" description="Rv2993c-like N-terminal" evidence="4">
    <location>
        <begin position="1"/>
        <end position="55"/>
    </location>
</feature>
<sequence length="252" mass="26170">MHLARVMTEHGPRYGAVDPKERSVRILTDECFPPGPSPQFTGVSVPLDGARLLAPVAPGKVVVIGRNYGSRADAADTLVLHLKPPTAVTGPGEPILLPSGSKDVRYEGELAVVIGSVCRAVDPDQAEAHVFGYTCANDVTAWDIGTEGGQWTKAKGMDTFCPLGPWITTDVDPAAAVITTHVNGELRQHGSTAELTRATAVLVSEVSHLMTLLPGDVLLTGTPGGSASLADGDEVTVAIEGIGALRNPVAGR</sequence>
<keyword evidence="6" id="KW-1185">Reference proteome</keyword>
<dbReference type="Pfam" id="PF01557">
    <property type="entry name" value="FAA_hydrolase"/>
    <property type="match status" value="1"/>
</dbReference>
<feature type="domain" description="Fumarylacetoacetase-like C-terminal" evidence="3">
    <location>
        <begin position="61"/>
        <end position="249"/>
    </location>
</feature>
<dbReference type="PANTHER" id="PTHR42796:SF4">
    <property type="entry name" value="FUMARYLACETOACETATE HYDROLASE DOMAIN-CONTAINING PROTEIN 2A"/>
    <property type="match status" value="1"/>
</dbReference>
<dbReference type="EMBL" id="JARJBC010000008">
    <property type="protein sequence ID" value="MDF3290652.1"/>
    <property type="molecule type" value="Genomic_DNA"/>
</dbReference>
<dbReference type="RefSeq" id="WP_276094032.1">
    <property type="nucleotide sequence ID" value="NZ_JARJBC010000008.1"/>
</dbReference>
<dbReference type="InterPro" id="IPR011234">
    <property type="entry name" value="Fumarylacetoacetase-like_C"/>
</dbReference>
<comment type="similarity">
    <text evidence="1">Belongs to the FAH family.</text>
</comment>
<dbReference type="Gene3D" id="2.30.30.370">
    <property type="entry name" value="FAH"/>
    <property type="match status" value="1"/>
</dbReference>
<evidence type="ECO:0000259" key="4">
    <source>
        <dbReference type="Pfam" id="PF10370"/>
    </source>
</evidence>
<proteinExistence type="inferred from homology"/>
<reference evidence="5 6" key="1">
    <citation type="submission" date="2023-03" db="EMBL/GenBank/DDBJ databases">
        <title>Draft genome sequence of Streptomyces sp. RB6PN23 isolated from peat swamp forest in Thailand.</title>
        <authorList>
            <person name="Klaysubun C."/>
            <person name="Duangmal K."/>
        </authorList>
    </citation>
    <scope>NUCLEOTIDE SEQUENCE [LARGE SCALE GENOMIC DNA]</scope>
    <source>
        <strain evidence="5 6">RB6PN23</strain>
    </source>
</reference>
<dbReference type="GO" id="GO:0016787">
    <property type="term" value="F:hydrolase activity"/>
    <property type="evidence" value="ECO:0007669"/>
    <property type="project" value="UniProtKB-KW"/>
</dbReference>
<accession>A0ABT5ZLF0</accession>
<dbReference type="InterPro" id="IPR051121">
    <property type="entry name" value="FAH"/>
</dbReference>
<gene>
    <name evidence="5" type="ORF">P3G67_15630</name>
</gene>
<name>A0ABT5ZLF0_9ACTN</name>
<dbReference type="Proteomes" id="UP001216579">
    <property type="component" value="Unassembled WGS sequence"/>
</dbReference>
<evidence type="ECO:0000313" key="5">
    <source>
        <dbReference type="EMBL" id="MDF3290652.1"/>
    </source>
</evidence>
<dbReference type="Pfam" id="PF10370">
    <property type="entry name" value="Rv2993c-like_N"/>
    <property type="match status" value="1"/>
</dbReference>
<dbReference type="InterPro" id="IPR018833">
    <property type="entry name" value="Rv2993c-like_N"/>
</dbReference>
<dbReference type="PANTHER" id="PTHR42796">
    <property type="entry name" value="FUMARYLACETOACETATE HYDROLASE DOMAIN-CONTAINING PROTEIN 2A-RELATED"/>
    <property type="match status" value="1"/>
</dbReference>
<dbReference type="SUPFAM" id="SSF56529">
    <property type="entry name" value="FAH"/>
    <property type="match status" value="1"/>
</dbReference>
<organism evidence="5 6">
    <name type="scientific">Streptomyces silvisoli</name>
    <dbReference type="NCBI Taxonomy" id="3034235"/>
    <lineage>
        <taxon>Bacteria</taxon>
        <taxon>Bacillati</taxon>
        <taxon>Actinomycetota</taxon>
        <taxon>Actinomycetes</taxon>
        <taxon>Kitasatosporales</taxon>
        <taxon>Streptomycetaceae</taxon>
        <taxon>Streptomyces</taxon>
    </lineage>
</organism>
<evidence type="ECO:0000313" key="6">
    <source>
        <dbReference type="Proteomes" id="UP001216579"/>
    </source>
</evidence>
<comment type="caution">
    <text evidence="5">The sequence shown here is derived from an EMBL/GenBank/DDBJ whole genome shotgun (WGS) entry which is preliminary data.</text>
</comment>
<protein>
    <submittedName>
        <fullName evidence="5">Fumarylacetoacetate hydrolase family protein</fullName>
    </submittedName>
</protein>